<evidence type="ECO:0000313" key="1">
    <source>
        <dbReference type="EMBL" id="MDY0748981.1"/>
    </source>
</evidence>
<comment type="caution">
    <text evidence="1">The sequence shown here is derived from an EMBL/GenBank/DDBJ whole genome shotgun (WGS) entry which is preliminary data.</text>
</comment>
<gene>
    <name evidence="1" type="ORF">SNE35_31070</name>
</gene>
<dbReference type="Pfam" id="PF13531">
    <property type="entry name" value="SBP_bac_11"/>
    <property type="match status" value="1"/>
</dbReference>
<dbReference type="EMBL" id="JAXCLA010000013">
    <property type="protein sequence ID" value="MDY0748981.1"/>
    <property type="molecule type" value="Genomic_DNA"/>
</dbReference>
<sequence>MALRGIGSKATQGLVAALSSAFAGSLAFESVGGVDAVLRLENGEVFDLVVLAEEAIAKQLRAGRLVGEPRVIGVSEVAIAVPAGAARVDIGSAASLRQALLGAARIGFSTGPSGVALVRLIERWGLAESLQGRLVQSRPGVPVAAMLAAGQADLGFQQLSELRGQPGIELLGVMPPGEEIVTRFVGAVGAGSTQRAAAHEALEFMAAPAQDAIRQAQGMAIAGT</sequence>
<dbReference type="Proteomes" id="UP001285263">
    <property type="component" value="Unassembled WGS sequence"/>
</dbReference>
<dbReference type="RefSeq" id="WP_320426951.1">
    <property type="nucleotide sequence ID" value="NZ_JAXCLA010000013.1"/>
</dbReference>
<reference evidence="1 2" key="1">
    <citation type="submission" date="2023-11" db="EMBL/GenBank/DDBJ databases">
        <title>Paucibacter sp. nov., isolated from fresh soil in Korea.</title>
        <authorList>
            <person name="Le N.T.T."/>
        </authorList>
    </citation>
    <scope>NUCLEOTIDE SEQUENCE [LARGE SCALE GENOMIC DNA]</scope>
    <source>
        <strain evidence="1 2">R3-3</strain>
    </source>
</reference>
<dbReference type="SUPFAM" id="SSF53850">
    <property type="entry name" value="Periplasmic binding protein-like II"/>
    <property type="match status" value="1"/>
</dbReference>
<keyword evidence="2" id="KW-1185">Reference proteome</keyword>
<protein>
    <submittedName>
        <fullName evidence="1">Substrate-binding domain-containing protein</fullName>
    </submittedName>
</protein>
<name>A0ABU5DT14_9BURK</name>
<dbReference type="InterPro" id="IPR050682">
    <property type="entry name" value="ModA/WtpA"/>
</dbReference>
<accession>A0ABU5DT14</accession>
<organism evidence="1 2">
    <name type="scientific">Roseateles agri</name>
    <dbReference type="NCBI Taxonomy" id="3098619"/>
    <lineage>
        <taxon>Bacteria</taxon>
        <taxon>Pseudomonadati</taxon>
        <taxon>Pseudomonadota</taxon>
        <taxon>Betaproteobacteria</taxon>
        <taxon>Burkholderiales</taxon>
        <taxon>Sphaerotilaceae</taxon>
        <taxon>Roseateles</taxon>
    </lineage>
</organism>
<proteinExistence type="predicted"/>
<evidence type="ECO:0000313" key="2">
    <source>
        <dbReference type="Proteomes" id="UP001285263"/>
    </source>
</evidence>
<dbReference type="PANTHER" id="PTHR30632:SF11">
    <property type="entry name" value="BLR4797 PROTEIN"/>
    <property type="match status" value="1"/>
</dbReference>
<dbReference type="PANTHER" id="PTHR30632">
    <property type="entry name" value="MOLYBDATE-BINDING PERIPLASMIC PROTEIN"/>
    <property type="match status" value="1"/>
</dbReference>
<dbReference type="Gene3D" id="3.40.190.10">
    <property type="entry name" value="Periplasmic binding protein-like II"/>
    <property type="match status" value="2"/>
</dbReference>